<evidence type="ECO:0000256" key="3">
    <source>
        <dbReference type="SAM" id="MobiDB-lite"/>
    </source>
</evidence>
<accession>A0A9P0LPT4</accession>
<evidence type="ECO:0000259" key="4">
    <source>
        <dbReference type="PROSITE" id="PS50235"/>
    </source>
</evidence>
<dbReference type="CDD" id="cd02659">
    <property type="entry name" value="peptidase_C19C"/>
    <property type="match status" value="1"/>
</dbReference>
<keyword evidence="2" id="KW-0833">Ubl conjugation pathway</keyword>
<comment type="catalytic activity">
    <reaction evidence="2">
        <text>Thiol-dependent hydrolysis of ester, thioester, amide, peptide and isopeptide bonds formed by the C-terminal Gly of ubiquitin (a 76-residue protein attached to proteins as an intracellular targeting signal).</text>
        <dbReference type="EC" id="3.4.19.12"/>
    </reaction>
</comment>
<keyword evidence="6" id="KW-1185">Reference proteome</keyword>
<dbReference type="InterPro" id="IPR001394">
    <property type="entry name" value="Peptidase_C19_UCH"/>
</dbReference>
<feature type="region of interest" description="Disordered" evidence="3">
    <location>
        <begin position="418"/>
        <end position="463"/>
    </location>
</feature>
<evidence type="ECO:0000313" key="6">
    <source>
        <dbReference type="Proteomes" id="UP001152888"/>
    </source>
</evidence>
<dbReference type="Gene3D" id="3.90.70.10">
    <property type="entry name" value="Cysteine proteinases"/>
    <property type="match status" value="1"/>
</dbReference>
<dbReference type="AlphaFoldDB" id="A0A9P0LPT4"/>
<dbReference type="PROSITE" id="PS00972">
    <property type="entry name" value="USP_1"/>
    <property type="match status" value="1"/>
</dbReference>
<evidence type="ECO:0000313" key="5">
    <source>
        <dbReference type="EMBL" id="CAH1998953.1"/>
    </source>
</evidence>
<dbReference type="GO" id="GO:0005634">
    <property type="term" value="C:nucleus"/>
    <property type="evidence" value="ECO:0007669"/>
    <property type="project" value="TreeGrafter"/>
</dbReference>
<dbReference type="PROSITE" id="PS50235">
    <property type="entry name" value="USP_3"/>
    <property type="match status" value="1"/>
</dbReference>
<dbReference type="Proteomes" id="UP001152888">
    <property type="component" value="Unassembled WGS sequence"/>
</dbReference>
<dbReference type="PANTHER" id="PTHR24006:SF702">
    <property type="entry name" value="UBIQUITIN CARBOXYL-TERMINAL HYDROLASE 47"/>
    <property type="match status" value="1"/>
</dbReference>
<sequence length="714" mass="80494">MSLLPNEDERTVQIVDRISFDPTKSVRIKISSTKLIDDIFKEVSSKFDHTPDEIELTLKTSMHGFSMEFALSQKRSKTLGDFSVWASLEKMVIWMERSNKIPAVDNSQALVPVNTVAPDPAAAATAAVEDDLLLGASASPTATAGGSSGTAEEAYGRNHADAACNYVGLVNQAMTCYLNSLLQALYMTPEFRNALYNWEFDGQNESRSIPYQLQKLFLNLQTSHRSAVETTDLTTSFGWQGSDAWHQHDIQELCRVMFDALEQKFKDTKQANLINDLYEGKMLDYVKCLECGTEKSREDTFLDIPLPVRPFGSTVAYNSVEEALRAFVQPETLDGNNQYHCEKCNKKCDAHKGLKFTKFPYLLTMHLKRFDFDYSTMHRIKLNDKVVFSEILNLNSFIINHRVDTDPTEERESIVKCDDCSTTDSGSADDESCQGTDASSTANGHDNCADSDEGIDVSSGNNHDEDAKGPYVYELFSIMIHSGSASGGHYYAYIKDFDKNLWFCFNDQSVSGITEDDIRKTYGGGPQRGYYSGAYSSSTNAYMLMYRQIDKDRNCKAITVDEFPPHIKKLLQDMRRKEEEDRINKEKENEMIKLTVYGGHPNKSCTDIKISVFIDSTLAEATQEAYQRFKMEGAVNLEDCRLVVFNRKQECIDCSFDSSDLKFCDIMHNSQQINIFTDWLLEIKPPGKTFCLVSGISLFTLHNGGLQCKYLTSI</sequence>
<dbReference type="GO" id="GO:0005829">
    <property type="term" value="C:cytosol"/>
    <property type="evidence" value="ECO:0007669"/>
    <property type="project" value="TreeGrafter"/>
</dbReference>
<name>A0A9P0LPT4_ACAOB</name>
<keyword evidence="2" id="KW-0378">Hydrolase</keyword>
<dbReference type="GO" id="GO:0004843">
    <property type="term" value="F:cysteine-type deubiquitinase activity"/>
    <property type="evidence" value="ECO:0007669"/>
    <property type="project" value="UniProtKB-UniRule"/>
</dbReference>
<keyword evidence="2" id="KW-0645">Protease</keyword>
<dbReference type="PROSITE" id="PS00973">
    <property type="entry name" value="USP_2"/>
    <property type="match status" value="1"/>
</dbReference>
<keyword evidence="2" id="KW-0788">Thiol protease</keyword>
<dbReference type="EC" id="3.4.19.12" evidence="2"/>
<organism evidence="5 6">
    <name type="scientific">Acanthoscelides obtectus</name>
    <name type="common">Bean weevil</name>
    <name type="synonym">Bruchus obtectus</name>
    <dbReference type="NCBI Taxonomy" id="200917"/>
    <lineage>
        <taxon>Eukaryota</taxon>
        <taxon>Metazoa</taxon>
        <taxon>Ecdysozoa</taxon>
        <taxon>Arthropoda</taxon>
        <taxon>Hexapoda</taxon>
        <taxon>Insecta</taxon>
        <taxon>Pterygota</taxon>
        <taxon>Neoptera</taxon>
        <taxon>Endopterygota</taxon>
        <taxon>Coleoptera</taxon>
        <taxon>Polyphaga</taxon>
        <taxon>Cucujiformia</taxon>
        <taxon>Chrysomeloidea</taxon>
        <taxon>Chrysomelidae</taxon>
        <taxon>Bruchinae</taxon>
        <taxon>Bruchini</taxon>
        <taxon>Acanthoscelides</taxon>
    </lineage>
</organism>
<dbReference type="InterPro" id="IPR018200">
    <property type="entry name" value="USP_CS"/>
</dbReference>
<dbReference type="SUPFAM" id="SSF54001">
    <property type="entry name" value="Cysteine proteinases"/>
    <property type="match status" value="1"/>
</dbReference>
<feature type="compositionally biased region" description="Polar residues" evidence="3">
    <location>
        <begin position="433"/>
        <end position="444"/>
    </location>
</feature>
<protein>
    <recommendedName>
        <fullName evidence="2">Ubiquitin carboxyl-terminal hydrolase</fullName>
        <ecNumber evidence="2">3.4.19.12</ecNumber>
    </recommendedName>
</protein>
<reference evidence="5" key="1">
    <citation type="submission" date="2022-03" db="EMBL/GenBank/DDBJ databases">
        <authorList>
            <person name="Sayadi A."/>
        </authorList>
    </citation>
    <scope>NUCLEOTIDE SEQUENCE</scope>
</reference>
<feature type="domain" description="USP" evidence="4">
    <location>
        <begin position="167"/>
        <end position="549"/>
    </location>
</feature>
<dbReference type="PANTHER" id="PTHR24006">
    <property type="entry name" value="UBIQUITIN CARBOXYL-TERMINAL HYDROLASE"/>
    <property type="match status" value="1"/>
</dbReference>
<dbReference type="OrthoDB" id="289038at2759"/>
<dbReference type="InterPro" id="IPR028889">
    <property type="entry name" value="USP"/>
</dbReference>
<comment type="caution">
    <text evidence="5">The sequence shown here is derived from an EMBL/GenBank/DDBJ whole genome shotgun (WGS) entry which is preliminary data.</text>
</comment>
<dbReference type="EMBL" id="CAKOFQ010007346">
    <property type="protein sequence ID" value="CAH1998953.1"/>
    <property type="molecule type" value="Genomic_DNA"/>
</dbReference>
<dbReference type="GO" id="GO:0016579">
    <property type="term" value="P:protein deubiquitination"/>
    <property type="evidence" value="ECO:0007669"/>
    <property type="project" value="InterPro"/>
</dbReference>
<proteinExistence type="inferred from homology"/>
<dbReference type="Pfam" id="PF00443">
    <property type="entry name" value="UCH"/>
    <property type="match status" value="1"/>
</dbReference>
<dbReference type="InterPro" id="IPR038765">
    <property type="entry name" value="Papain-like_cys_pep_sf"/>
</dbReference>
<evidence type="ECO:0000256" key="1">
    <source>
        <dbReference type="ARBA" id="ARBA00009085"/>
    </source>
</evidence>
<dbReference type="InterPro" id="IPR050164">
    <property type="entry name" value="Peptidase_C19"/>
</dbReference>
<dbReference type="GO" id="GO:0006508">
    <property type="term" value="P:proteolysis"/>
    <property type="evidence" value="ECO:0007669"/>
    <property type="project" value="UniProtKB-KW"/>
</dbReference>
<evidence type="ECO:0000256" key="2">
    <source>
        <dbReference type="RuleBase" id="RU366025"/>
    </source>
</evidence>
<gene>
    <name evidence="5" type="ORF">ACAOBT_LOCUS24699</name>
</gene>
<comment type="similarity">
    <text evidence="1 2">Belongs to the peptidase C19 family.</text>
</comment>